<proteinExistence type="predicted"/>
<name>A0A0F9IQE8_9ZZZZ</name>
<evidence type="ECO:0000313" key="1">
    <source>
        <dbReference type="EMBL" id="KKM57115.1"/>
    </source>
</evidence>
<sequence length="50" mass="6232">MPFESVKQEHWMKINQHTIWKRWVKKYGHHPGFKISLKRTTKKKTRREGK</sequence>
<comment type="caution">
    <text evidence="1">The sequence shown here is derived from an EMBL/GenBank/DDBJ whole genome shotgun (WGS) entry which is preliminary data.</text>
</comment>
<reference evidence="1" key="1">
    <citation type="journal article" date="2015" name="Nature">
        <title>Complex archaea that bridge the gap between prokaryotes and eukaryotes.</title>
        <authorList>
            <person name="Spang A."/>
            <person name="Saw J.H."/>
            <person name="Jorgensen S.L."/>
            <person name="Zaremba-Niedzwiedzka K."/>
            <person name="Martijn J."/>
            <person name="Lind A.E."/>
            <person name="van Eijk R."/>
            <person name="Schleper C."/>
            <person name="Guy L."/>
            <person name="Ettema T.J."/>
        </authorList>
    </citation>
    <scope>NUCLEOTIDE SEQUENCE</scope>
</reference>
<dbReference type="EMBL" id="LAZR01011855">
    <property type="protein sequence ID" value="KKM57115.1"/>
    <property type="molecule type" value="Genomic_DNA"/>
</dbReference>
<accession>A0A0F9IQE8</accession>
<protein>
    <submittedName>
        <fullName evidence="1">Uncharacterized protein</fullName>
    </submittedName>
</protein>
<organism evidence="1">
    <name type="scientific">marine sediment metagenome</name>
    <dbReference type="NCBI Taxonomy" id="412755"/>
    <lineage>
        <taxon>unclassified sequences</taxon>
        <taxon>metagenomes</taxon>
        <taxon>ecological metagenomes</taxon>
    </lineage>
</organism>
<dbReference type="AlphaFoldDB" id="A0A0F9IQE8"/>
<gene>
    <name evidence="1" type="ORF">LCGC14_1550900</name>
</gene>